<accession>A0A3R5Y433</accession>
<dbReference type="AlphaFoldDB" id="A0A3R5Y433"/>
<dbReference type="Proteomes" id="UP000283738">
    <property type="component" value="Unassembled WGS sequence"/>
</dbReference>
<dbReference type="EMBL" id="QRTF01000011">
    <property type="protein sequence ID" value="RGQ50628.1"/>
    <property type="molecule type" value="Genomic_DNA"/>
</dbReference>
<gene>
    <name evidence="1" type="ORF">DWY96_06675</name>
</gene>
<comment type="caution">
    <text evidence="1">The sequence shown here is derived from an EMBL/GenBank/DDBJ whole genome shotgun (WGS) entry which is preliminary data.</text>
</comment>
<evidence type="ECO:0000313" key="2">
    <source>
        <dbReference type="Proteomes" id="UP000283738"/>
    </source>
</evidence>
<protein>
    <submittedName>
        <fullName evidence="1">Uncharacterized protein</fullName>
    </submittedName>
</protein>
<organism evidence="1 2">
    <name type="scientific">Roseburia inulinivorans</name>
    <dbReference type="NCBI Taxonomy" id="360807"/>
    <lineage>
        <taxon>Bacteria</taxon>
        <taxon>Bacillati</taxon>
        <taxon>Bacillota</taxon>
        <taxon>Clostridia</taxon>
        <taxon>Lachnospirales</taxon>
        <taxon>Lachnospiraceae</taxon>
        <taxon>Roseburia</taxon>
    </lineage>
</organism>
<sequence length="152" mass="16752">MRNMPKVIGTGKDIYNLLGMVQAGTLEAAELREVINGIEEEKYIFVPVVEISEDKRYITTNYLAEAEKGAKVLCEGKEYTIKSVEHVAVEQQSQKEDTGEAKEEKKTVIGVNADMETTAEKVGVESPVNILDTLGITQGELDSIKGVLARYE</sequence>
<evidence type="ECO:0000313" key="1">
    <source>
        <dbReference type="EMBL" id="RGQ50628.1"/>
    </source>
</evidence>
<proteinExistence type="predicted"/>
<reference evidence="1 2" key="1">
    <citation type="submission" date="2018-08" db="EMBL/GenBank/DDBJ databases">
        <title>A genome reference for cultivated species of the human gut microbiota.</title>
        <authorList>
            <person name="Zou Y."/>
            <person name="Xue W."/>
            <person name="Luo G."/>
        </authorList>
    </citation>
    <scope>NUCLEOTIDE SEQUENCE [LARGE SCALE GENOMIC DNA]</scope>
    <source>
        <strain evidence="1 2">AF28-15</strain>
    </source>
</reference>
<name>A0A3R5Y433_9FIRM</name>